<proteinExistence type="predicted"/>
<evidence type="ECO:0000313" key="2">
    <source>
        <dbReference type="Proteomes" id="UP001140096"/>
    </source>
</evidence>
<name>A0ACC1LHZ0_9FUNG</name>
<dbReference type="EMBL" id="JANBUP010001143">
    <property type="protein sequence ID" value="KAJ2807991.1"/>
    <property type="molecule type" value="Genomic_DNA"/>
</dbReference>
<sequence>MPNLIERKERDVDDYTGDTASEMHDRMLENMLNMIIIECEHGKAVVSRLGGYRLFLLSKPTTPLGLLKLKSDSLCRYLEEFLVSHL</sequence>
<gene>
    <name evidence="1" type="ORF">H4S07_003488</name>
</gene>
<evidence type="ECO:0000313" key="1">
    <source>
        <dbReference type="EMBL" id="KAJ2807991.1"/>
    </source>
</evidence>
<protein>
    <submittedName>
        <fullName evidence="1">Uncharacterized protein</fullName>
    </submittedName>
</protein>
<comment type="caution">
    <text evidence="1">The sequence shown here is derived from an EMBL/GenBank/DDBJ whole genome shotgun (WGS) entry which is preliminary data.</text>
</comment>
<organism evidence="1 2">
    <name type="scientific">Coemansia furcata</name>
    <dbReference type="NCBI Taxonomy" id="417177"/>
    <lineage>
        <taxon>Eukaryota</taxon>
        <taxon>Fungi</taxon>
        <taxon>Fungi incertae sedis</taxon>
        <taxon>Zoopagomycota</taxon>
        <taxon>Kickxellomycotina</taxon>
        <taxon>Kickxellomycetes</taxon>
        <taxon>Kickxellales</taxon>
        <taxon>Kickxellaceae</taxon>
        <taxon>Coemansia</taxon>
    </lineage>
</organism>
<accession>A0ACC1LHZ0</accession>
<keyword evidence="2" id="KW-1185">Reference proteome</keyword>
<reference evidence="1" key="1">
    <citation type="submission" date="2022-07" db="EMBL/GenBank/DDBJ databases">
        <title>Phylogenomic reconstructions and comparative analyses of Kickxellomycotina fungi.</title>
        <authorList>
            <person name="Reynolds N.K."/>
            <person name="Stajich J.E."/>
            <person name="Barry K."/>
            <person name="Grigoriev I.V."/>
            <person name="Crous P."/>
            <person name="Smith M.E."/>
        </authorList>
    </citation>
    <scope>NUCLEOTIDE SEQUENCE</scope>
    <source>
        <strain evidence="1">CBS 102833</strain>
    </source>
</reference>
<dbReference type="Proteomes" id="UP001140096">
    <property type="component" value="Unassembled WGS sequence"/>
</dbReference>